<comment type="catalytic activity">
    <reaction evidence="9">
        <text>GMP + ATP = GDP + ADP</text>
        <dbReference type="Rhea" id="RHEA:20780"/>
        <dbReference type="ChEBI" id="CHEBI:30616"/>
        <dbReference type="ChEBI" id="CHEBI:58115"/>
        <dbReference type="ChEBI" id="CHEBI:58189"/>
        <dbReference type="ChEBI" id="CHEBI:456216"/>
        <dbReference type="EC" id="2.7.4.8"/>
    </reaction>
</comment>
<dbReference type="SMART" id="SM00072">
    <property type="entry name" value="GuKc"/>
    <property type="match status" value="1"/>
</dbReference>
<dbReference type="RefSeq" id="WP_137997900.1">
    <property type="nucleotide sequence ID" value="NZ_SJDU01000076.1"/>
</dbReference>
<proteinExistence type="inferred from homology"/>
<dbReference type="Gene3D" id="3.30.63.10">
    <property type="entry name" value="Guanylate Kinase phosphate binding domain"/>
    <property type="match status" value="1"/>
</dbReference>
<comment type="subcellular location">
    <subcellularLocation>
        <location evidence="9">Cytoplasm</location>
    </subcellularLocation>
</comment>
<dbReference type="NCBIfam" id="TIGR03263">
    <property type="entry name" value="guanyl_kin"/>
    <property type="match status" value="1"/>
</dbReference>
<keyword evidence="7 9" id="KW-0067">ATP-binding</keyword>
<evidence type="ECO:0000256" key="6">
    <source>
        <dbReference type="ARBA" id="ARBA00022777"/>
    </source>
</evidence>
<dbReference type="PANTHER" id="PTHR23117">
    <property type="entry name" value="GUANYLATE KINASE-RELATED"/>
    <property type="match status" value="1"/>
</dbReference>
<gene>
    <name evidence="9 11" type="primary">gmk</name>
    <name evidence="11" type="ORF">EZH24_04335</name>
</gene>
<reference evidence="11 12" key="1">
    <citation type="journal article" date="2019" name="Anaerobe">
        <title>Brachyspira catarrhinii sp. nov., an anaerobic intestinal spirochaete isolated from vervet monkeys may have been misidentified as Brachyspira aalborgi in previous studies.</title>
        <authorList>
            <person name="Phillips N.D."/>
            <person name="La T."/>
            <person name="Hampson D.J."/>
        </authorList>
    </citation>
    <scope>NUCLEOTIDE SEQUENCE [LARGE SCALE GENOMIC DNA]</scope>
    <source>
        <strain evidence="11 12">Z12</strain>
    </source>
</reference>
<organism evidence="11 12">
    <name type="scientific">Brachyspira catarrhinii</name>
    <dbReference type="NCBI Taxonomy" id="2528966"/>
    <lineage>
        <taxon>Bacteria</taxon>
        <taxon>Pseudomonadati</taxon>
        <taxon>Spirochaetota</taxon>
        <taxon>Spirochaetia</taxon>
        <taxon>Brachyspirales</taxon>
        <taxon>Brachyspiraceae</taxon>
        <taxon>Brachyspira</taxon>
    </lineage>
</organism>
<feature type="domain" description="Guanylate kinase-like" evidence="10">
    <location>
        <begin position="2"/>
        <end position="180"/>
    </location>
</feature>
<dbReference type="PROSITE" id="PS00856">
    <property type="entry name" value="GUANYLATE_KINASE_1"/>
    <property type="match status" value="1"/>
</dbReference>
<evidence type="ECO:0000256" key="3">
    <source>
        <dbReference type="ARBA" id="ARBA00016296"/>
    </source>
</evidence>
<dbReference type="Gene3D" id="3.40.50.300">
    <property type="entry name" value="P-loop containing nucleotide triphosphate hydrolases"/>
    <property type="match status" value="1"/>
</dbReference>
<evidence type="ECO:0000313" key="12">
    <source>
        <dbReference type="Proteomes" id="UP000310168"/>
    </source>
</evidence>
<evidence type="ECO:0000256" key="7">
    <source>
        <dbReference type="ARBA" id="ARBA00022840"/>
    </source>
</evidence>
<evidence type="ECO:0000256" key="4">
    <source>
        <dbReference type="ARBA" id="ARBA00022679"/>
    </source>
</evidence>
<dbReference type="SUPFAM" id="SSF52540">
    <property type="entry name" value="P-loop containing nucleoside triphosphate hydrolases"/>
    <property type="match status" value="1"/>
</dbReference>
<sequence length="183" mass="21419">MGKIVVITAPSAAGKTTLIKKYLENHPQTLFSVSHTTRDKRSGEIEGKDYYFIDKEKFEEMINEGKFLEWANVHEHYYGTSIEEIEKAKNKNDTLILDLDIQGALFLKENGIKAKYIFIEPVSIEDLKNRLHGRGTESEEDIKIRIWDAKRELEYKDRFDFIIKNEEIEEAYKELEKAINSKK</sequence>
<evidence type="ECO:0000313" key="11">
    <source>
        <dbReference type="EMBL" id="TKZ35607.1"/>
    </source>
</evidence>
<keyword evidence="4 9" id="KW-0808">Transferase</keyword>
<keyword evidence="9" id="KW-0963">Cytoplasm</keyword>
<accession>A0ABY2TUS1</accession>
<comment type="function">
    <text evidence="9">Essential for recycling GMP and indirectly, cGMP.</text>
</comment>
<keyword evidence="5 9" id="KW-0547">Nucleotide-binding</keyword>
<evidence type="ECO:0000256" key="9">
    <source>
        <dbReference type="HAMAP-Rule" id="MF_00328"/>
    </source>
</evidence>
<dbReference type="EC" id="2.7.4.8" evidence="2 9"/>
<protein>
    <recommendedName>
        <fullName evidence="3 9">Guanylate kinase</fullName>
        <ecNumber evidence="2 9">2.7.4.8</ecNumber>
    </recommendedName>
    <alternativeName>
        <fullName evidence="8 9">GMP kinase</fullName>
    </alternativeName>
</protein>
<comment type="caution">
    <text evidence="11">The sequence shown here is derived from an EMBL/GenBank/DDBJ whole genome shotgun (WGS) entry which is preliminary data.</text>
</comment>
<dbReference type="PANTHER" id="PTHR23117:SF13">
    <property type="entry name" value="GUANYLATE KINASE"/>
    <property type="match status" value="1"/>
</dbReference>
<evidence type="ECO:0000256" key="5">
    <source>
        <dbReference type="ARBA" id="ARBA00022741"/>
    </source>
</evidence>
<dbReference type="InterPro" id="IPR008144">
    <property type="entry name" value="Guanylate_kin-like_dom"/>
</dbReference>
<dbReference type="InterPro" id="IPR027417">
    <property type="entry name" value="P-loop_NTPase"/>
</dbReference>
<dbReference type="GO" id="GO:0004385">
    <property type="term" value="F:GMP kinase activity"/>
    <property type="evidence" value="ECO:0007669"/>
    <property type="project" value="UniProtKB-EC"/>
</dbReference>
<evidence type="ECO:0000256" key="2">
    <source>
        <dbReference type="ARBA" id="ARBA00012961"/>
    </source>
</evidence>
<name>A0ABY2TUS1_9SPIR</name>
<evidence type="ECO:0000256" key="1">
    <source>
        <dbReference type="ARBA" id="ARBA00005790"/>
    </source>
</evidence>
<dbReference type="InterPro" id="IPR020590">
    <property type="entry name" value="Guanylate_kinase_CS"/>
</dbReference>
<dbReference type="InterPro" id="IPR017665">
    <property type="entry name" value="Guanylate_kinase"/>
</dbReference>
<evidence type="ECO:0000256" key="8">
    <source>
        <dbReference type="ARBA" id="ARBA00030128"/>
    </source>
</evidence>
<dbReference type="Proteomes" id="UP000310168">
    <property type="component" value="Unassembled WGS sequence"/>
</dbReference>
<dbReference type="Pfam" id="PF00625">
    <property type="entry name" value="Guanylate_kin"/>
    <property type="match status" value="1"/>
</dbReference>
<keyword evidence="6 9" id="KW-0418">Kinase</keyword>
<dbReference type="EMBL" id="SJDU01000076">
    <property type="protein sequence ID" value="TKZ35607.1"/>
    <property type="molecule type" value="Genomic_DNA"/>
</dbReference>
<dbReference type="PROSITE" id="PS50052">
    <property type="entry name" value="GUANYLATE_KINASE_2"/>
    <property type="match status" value="1"/>
</dbReference>
<feature type="binding site" evidence="9">
    <location>
        <begin position="9"/>
        <end position="16"/>
    </location>
    <ligand>
        <name>ATP</name>
        <dbReference type="ChEBI" id="CHEBI:30616"/>
    </ligand>
</feature>
<comment type="similarity">
    <text evidence="1 9">Belongs to the guanylate kinase family.</text>
</comment>
<dbReference type="InterPro" id="IPR008145">
    <property type="entry name" value="GK/Ca_channel_bsu"/>
</dbReference>
<keyword evidence="12" id="KW-1185">Reference proteome</keyword>
<dbReference type="CDD" id="cd00071">
    <property type="entry name" value="GMPK"/>
    <property type="match status" value="1"/>
</dbReference>
<dbReference type="HAMAP" id="MF_00328">
    <property type="entry name" value="Guanylate_kinase"/>
    <property type="match status" value="1"/>
</dbReference>
<evidence type="ECO:0000259" key="10">
    <source>
        <dbReference type="PROSITE" id="PS50052"/>
    </source>
</evidence>